<sequence length="31" mass="3795">MKYVFIEKHQADFSIKAMYHVLGVTRSDWYM</sequence>
<protein>
    <submittedName>
        <fullName evidence="1">Uncharacterized protein</fullName>
    </submittedName>
</protein>
<keyword evidence="1" id="KW-0614">Plasmid</keyword>
<evidence type="ECO:0000313" key="1">
    <source>
        <dbReference type="EMBL" id="AKF16766.1"/>
    </source>
</evidence>
<geneLocation type="plasmid" evidence="1">
    <name>pO104_H7</name>
</geneLocation>
<accession>A0A0F6WFU6</accession>
<dbReference type="EMBL" id="KM085449">
    <property type="protein sequence ID" value="AKF16766.1"/>
    <property type="molecule type" value="Genomic_DNA"/>
</dbReference>
<organism evidence="1">
    <name type="scientific">Escherichia coli O104:H7</name>
    <dbReference type="NCBI Taxonomy" id="1619910"/>
    <lineage>
        <taxon>Bacteria</taxon>
        <taxon>Pseudomonadati</taxon>
        <taxon>Pseudomonadota</taxon>
        <taxon>Gammaproteobacteria</taxon>
        <taxon>Enterobacterales</taxon>
        <taxon>Enterobacteriaceae</taxon>
        <taxon>Escherichia</taxon>
    </lineage>
</organism>
<name>A0A0F6WFU6_ECOLX</name>
<dbReference type="AlphaFoldDB" id="A0A0F6WFU6"/>
<proteinExistence type="predicted"/>
<reference evidence="1" key="1">
    <citation type="journal article" date="2015" name="BMC Microbiol.">
        <title>Genome sequencing and comparative genomics provides insights on the evolutionary dynamics and pathogenic potential of different H-serotypes of Shiga toxin-producing Escherichia coli O104.</title>
        <authorList>
            <person name="Yan X."/>
            <person name="Fratamico P.M."/>
            <person name="Bono J.L."/>
            <person name="Baranzoni G.M."/>
            <person name="Chen C.Y."/>
        </authorList>
    </citation>
    <scope>NUCLEOTIDE SEQUENCE</scope>
    <source>
        <strain evidence="1">RM9387</strain>
        <plasmid evidence="1">pO104_H7</plasmid>
    </source>
</reference>